<organism evidence="1 2">
    <name type="scientific">Bauhinia variegata</name>
    <name type="common">Purple orchid tree</name>
    <name type="synonym">Phanera variegata</name>
    <dbReference type="NCBI Taxonomy" id="167791"/>
    <lineage>
        <taxon>Eukaryota</taxon>
        <taxon>Viridiplantae</taxon>
        <taxon>Streptophyta</taxon>
        <taxon>Embryophyta</taxon>
        <taxon>Tracheophyta</taxon>
        <taxon>Spermatophyta</taxon>
        <taxon>Magnoliopsida</taxon>
        <taxon>eudicotyledons</taxon>
        <taxon>Gunneridae</taxon>
        <taxon>Pentapetalae</taxon>
        <taxon>rosids</taxon>
        <taxon>fabids</taxon>
        <taxon>Fabales</taxon>
        <taxon>Fabaceae</taxon>
        <taxon>Cercidoideae</taxon>
        <taxon>Cercideae</taxon>
        <taxon>Bauhiniinae</taxon>
        <taxon>Bauhinia</taxon>
    </lineage>
</organism>
<sequence length="153" mass="16827">MGRRPPLPPGVESGHHYHHHKHKHRPSQPPPPLPNWGPPSPRPMTPWLVPLILLVNIASFWYSMFLHAGVIHLLANMFSLLFVGIRMEEEFGFLRIGLLYLLSGLGGSLLSLLHLKGSAKATISVGASGALFGCLGAMLSKLLTNWTIYANKL</sequence>
<evidence type="ECO:0000313" key="2">
    <source>
        <dbReference type="Proteomes" id="UP000828941"/>
    </source>
</evidence>
<proteinExistence type="predicted"/>
<reference evidence="1 2" key="1">
    <citation type="journal article" date="2022" name="DNA Res.">
        <title>Chromosomal-level genome assembly of the orchid tree Bauhinia variegata (Leguminosae; Cercidoideae) supports the allotetraploid origin hypothesis of Bauhinia.</title>
        <authorList>
            <person name="Zhong Y."/>
            <person name="Chen Y."/>
            <person name="Zheng D."/>
            <person name="Pang J."/>
            <person name="Liu Y."/>
            <person name="Luo S."/>
            <person name="Meng S."/>
            <person name="Qian L."/>
            <person name="Wei D."/>
            <person name="Dai S."/>
            <person name="Zhou R."/>
        </authorList>
    </citation>
    <scope>NUCLEOTIDE SEQUENCE [LARGE SCALE GENOMIC DNA]</scope>
    <source>
        <strain evidence="1">BV-YZ2020</strain>
    </source>
</reference>
<accession>A0ACB9N2X2</accession>
<gene>
    <name evidence="1" type="ORF">L6164_021604</name>
</gene>
<protein>
    <submittedName>
        <fullName evidence="1">Uncharacterized protein</fullName>
    </submittedName>
</protein>
<evidence type="ECO:0000313" key="1">
    <source>
        <dbReference type="EMBL" id="KAI4329326.1"/>
    </source>
</evidence>
<dbReference type="Proteomes" id="UP000828941">
    <property type="component" value="Chromosome 8"/>
</dbReference>
<name>A0ACB9N2X2_BAUVA</name>
<dbReference type="EMBL" id="CM039433">
    <property type="protein sequence ID" value="KAI4329326.1"/>
    <property type="molecule type" value="Genomic_DNA"/>
</dbReference>
<comment type="caution">
    <text evidence="1">The sequence shown here is derived from an EMBL/GenBank/DDBJ whole genome shotgun (WGS) entry which is preliminary data.</text>
</comment>
<keyword evidence="2" id="KW-1185">Reference proteome</keyword>